<reference evidence="2 3" key="1">
    <citation type="submission" date="2016-11" db="EMBL/GenBank/DDBJ databases">
        <authorList>
            <person name="Jaros S."/>
            <person name="Januszkiewicz K."/>
            <person name="Wedrychowicz H."/>
        </authorList>
    </citation>
    <scope>NUCLEOTIDE SEQUENCE [LARGE SCALE GENOMIC DNA]</scope>
    <source>
        <strain evidence="2 3">CGMCC 4.5723</strain>
    </source>
</reference>
<dbReference type="InterPro" id="IPR007278">
    <property type="entry name" value="DUF397"/>
</dbReference>
<dbReference type="RefSeq" id="WP_073379375.1">
    <property type="nucleotide sequence ID" value="NZ_FQZK01000006.1"/>
</dbReference>
<name>A0A1M6JH48_9ACTN</name>
<proteinExistence type="predicted"/>
<accession>A0A1M6JH48</accession>
<dbReference type="Pfam" id="PF04149">
    <property type="entry name" value="DUF397"/>
    <property type="match status" value="1"/>
</dbReference>
<dbReference type="AlphaFoldDB" id="A0A1M6JH48"/>
<dbReference type="STRING" id="758803.SAMN05421803_106134"/>
<evidence type="ECO:0000259" key="1">
    <source>
        <dbReference type="Pfam" id="PF04149"/>
    </source>
</evidence>
<dbReference type="Proteomes" id="UP000184452">
    <property type="component" value="Unassembled WGS sequence"/>
</dbReference>
<organism evidence="2 3">
    <name type="scientific">Nocardiopsis flavescens</name>
    <dbReference type="NCBI Taxonomy" id="758803"/>
    <lineage>
        <taxon>Bacteria</taxon>
        <taxon>Bacillati</taxon>
        <taxon>Actinomycetota</taxon>
        <taxon>Actinomycetes</taxon>
        <taxon>Streptosporangiales</taxon>
        <taxon>Nocardiopsidaceae</taxon>
        <taxon>Nocardiopsis</taxon>
    </lineage>
</organism>
<keyword evidence="3" id="KW-1185">Reference proteome</keyword>
<gene>
    <name evidence="2" type="ORF">SAMN05421803_106134</name>
</gene>
<dbReference type="EMBL" id="FQZK01000006">
    <property type="protein sequence ID" value="SHJ46006.1"/>
    <property type="molecule type" value="Genomic_DNA"/>
</dbReference>
<evidence type="ECO:0000313" key="2">
    <source>
        <dbReference type="EMBL" id="SHJ46006.1"/>
    </source>
</evidence>
<dbReference type="OrthoDB" id="3296416at2"/>
<evidence type="ECO:0000313" key="3">
    <source>
        <dbReference type="Proteomes" id="UP000184452"/>
    </source>
</evidence>
<feature type="domain" description="DUF397" evidence="1">
    <location>
        <begin position="10"/>
        <end position="61"/>
    </location>
</feature>
<protein>
    <recommendedName>
        <fullName evidence="1">DUF397 domain-containing protein</fullName>
    </recommendedName>
</protein>
<sequence length="71" mass="7909">MTVVPDLSDARWFKARASETAQGCVEVAHLEEGTVVRDSKDPQAGVLFFTPNEWECFLDGAHKGEFARPTR</sequence>